<reference evidence="1" key="2">
    <citation type="submission" date="2012-06" db="EMBL/GenBank/DDBJ databases">
        <authorList>
            <person name="Yu Y."/>
            <person name="Currie J."/>
            <person name="Lomeli R."/>
            <person name="Angelova A."/>
            <person name="Collura K."/>
            <person name="Wissotski M."/>
            <person name="Campos D."/>
            <person name="Kudrna D."/>
            <person name="Golser W."/>
            <person name="Ashely E."/>
            <person name="Descour A."/>
            <person name="Fernandes J."/>
            <person name="Soderlund C."/>
            <person name="Walbot V."/>
        </authorList>
    </citation>
    <scope>NUCLEOTIDE SEQUENCE</scope>
    <source>
        <strain evidence="1">B73</strain>
    </source>
</reference>
<sequence>MLCANFLMHHRFSDISNSTSIHRALLAFNLIIHSWCRLRISTGDGRFAPAGRQSSCPTVLFTNVLLRRRFSIKIGTWFAFALIRATLSAVGSTTTAVRRRSTECRTLSTHFPSGGPVISAHGQVRSYIGAGHVLLLGRRLLAGRLAQI</sequence>
<reference evidence="1" key="1">
    <citation type="journal article" date="2009" name="PLoS Genet.">
        <title>Sequencing, mapping, and analysis of 27,455 maize full-length cDNAs.</title>
        <authorList>
            <person name="Soderlund C."/>
            <person name="Descour A."/>
            <person name="Kudrna D."/>
            <person name="Bomhoff M."/>
            <person name="Boyd L."/>
            <person name="Currie J."/>
            <person name="Angelova A."/>
            <person name="Collura K."/>
            <person name="Wissotski M."/>
            <person name="Ashley E."/>
            <person name="Morrow D."/>
            <person name="Fernandes J."/>
            <person name="Walbot V."/>
            <person name="Yu Y."/>
        </authorList>
    </citation>
    <scope>NUCLEOTIDE SEQUENCE</scope>
    <source>
        <strain evidence="1">B73</strain>
    </source>
</reference>
<accession>C0P2F4</accession>
<proteinExistence type="evidence at transcript level"/>
<protein>
    <submittedName>
        <fullName evidence="1">Uncharacterized protein</fullName>
    </submittedName>
</protein>
<evidence type="ECO:0000313" key="1">
    <source>
        <dbReference type="EMBL" id="ACN27170.1"/>
    </source>
</evidence>
<organism evidence="1">
    <name type="scientific">Zea mays</name>
    <name type="common">Maize</name>
    <dbReference type="NCBI Taxonomy" id="4577"/>
    <lineage>
        <taxon>Eukaryota</taxon>
        <taxon>Viridiplantae</taxon>
        <taxon>Streptophyta</taxon>
        <taxon>Embryophyta</taxon>
        <taxon>Tracheophyta</taxon>
        <taxon>Spermatophyta</taxon>
        <taxon>Magnoliopsida</taxon>
        <taxon>Liliopsida</taxon>
        <taxon>Poales</taxon>
        <taxon>Poaceae</taxon>
        <taxon>PACMAD clade</taxon>
        <taxon>Panicoideae</taxon>
        <taxon>Andropogonodae</taxon>
        <taxon>Andropogoneae</taxon>
        <taxon>Tripsacinae</taxon>
        <taxon>Zea</taxon>
    </lineage>
</organism>
<name>C0P2F4_MAIZE</name>
<dbReference type="AlphaFoldDB" id="C0P2F4"/>
<dbReference type="EMBL" id="BT062473">
    <property type="protein sequence ID" value="ACN27170.1"/>
    <property type="molecule type" value="mRNA"/>
</dbReference>